<dbReference type="OrthoDB" id="10555445at2759"/>
<evidence type="ECO:0000313" key="5">
    <source>
        <dbReference type="EMBL" id="CAF1470496.1"/>
    </source>
</evidence>
<name>A0A819N4K5_9BILA</name>
<evidence type="ECO:0000313" key="3">
    <source>
        <dbReference type="EMBL" id="CAF1352982.1"/>
    </source>
</evidence>
<comment type="caution">
    <text evidence="7">The sequence shown here is derived from an EMBL/GenBank/DDBJ whole genome shotgun (WGS) entry which is preliminary data.</text>
</comment>
<dbReference type="EMBL" id="CAJNOU010005211">
    <property type="protein sequence ID" value="CAF1470496.1"/>
    <property type="molecule type" value="Genomic_DNA"/>
</dbReference>
<evidence type="ECO:0000313" key="8">
    <source>
        <dbReference type="EMBL" id="CAF4069418.1"/>
    </source>
</evidence>
<dbReference type="Proteomes" id="UP000663874">
    <property type="component" value="Unassembled WGS sequence"/>
</dbReference>
<dbReference type="Proteomes" id="UP000663882">
    <property type="component" value="Unassembled WGS sequence"/>
</dbReference>
<keyword evidence="2" id="KW-0732">Signal</keyword>
<organism evidence="7 9">
    <name type="scientific">Rotaria sordida</name>
    <dbReference type="NCBI Taxonomy" id="392033"/>
    <lineage>
        <taxon>Eukaryota</taxon>
        <taxon>Metazoa</taxon>
        <taxon>Spiralia</taxon>
        <taxon>Gnathifera</taxon>
        <taxon>Rotifera</taxon>
        <taxon>Eurotatoria</taxon>
        <taxon>Bdelloidea</taxon>
        <taxon>Philodinida</taxon>
        <taxon>Philodinidae</taxon>
        <taxon>Rotaria</taxon>
    </lineage>
</organism>
<feature type="chain" id="PRO_5035619020" evidence="2">
    <location>
        <begin position="38"/>
        <end position="133"/>
    </location>
</feature>
<proteinExistence type="predicted"/>
<dbReference type="Proteomes" id="UP000663870">
    <property type="component" value="Unassembled WGS sequence"/>
</dbReference>
<reference evidence="7" key="1">
    <citation type="submission" date="2021-02" db="EMBL/GenBank/DDBJ databases">
        <authorList>
            <person name="Nowell W R."/>
        </authorList>
    </citation>
    <scope>NUCLEOTIDE SEQUENCE</scope>
</reference>
<dbReference type="Proteomes" id="UP000663823">
    <property type="component" value="Unassembled WGS sequence"/>
</dbReference>
<dbReference type="EMBL" id="CAJNOL010005291">
    <property type="protein sequence ID" value="CAF1602844.1"/>
    <property type="molecule type" value="Genomic_DNA"/>
</dbReference>
<evidence type="ECO:0000256" key="2">
    <source>
        <dbReference type="SAM" id="SignalP"/>
    </source>
</evidence>
<evidence type="ECO:0000313" key="6">
    <source>
        <dbReference type="EMBL" id="CAF1602844.1"/>
    </source>
</evidence>
<dbReference type="EMBL" id="CAJNOH010003912">
    <property type="protein sequence ID" value="CAF1352982.1"/>
    <property type="molecule type" value="Genomic_DNA"/>
</dbReference>
<keyword evidence="10" id="KW-1185">Reference proteome</keyword>
<evidence type="ECO:0000313" key="7">
    <source>
        <dbReference type="EMBL" id="CAF3988200.1"/>
    </source>
</evidence>
<dbReference type="Proteomes" id="UP000663889">
    <property type="component" value="Unassembled WGS sequence"/>
</dbReference>
<dbReference type="EMBL" id="CAJOAX010006678">
    <property type="protein sequence ID" value="CAF3988200.1"/>
    <property type="molecule type" value="Genomic_DNA"/>
</dbReference>
<evidence type="ECO:0000313" key="10">
    <source>
        <dbReference type="Proteomes" id="UP000663870"/>
    </source>
</evidence>
<evidence type="ECO:0000256" key="1">
    <source>
        <dbReference type="SAM" id="MobiDB-lite"/>
    </source>
</evidence>
<feature type="region of interest" description="Disordered" evidence="1">
    <location>
        <begin position="87"/>
        <end position="133"/>
    </location>
</feature>
<dbReference type="AlphaFoldDB" id="A0A819N4K5"/>
<gene>
    <name evidence="8" type="ORF">FNK824_LOCUS29720</name>
    <name evidence="6" type="ORF">JXQ802_LOCUS48509</name>
    <name evidence="7" type="ORF">OTI717_LOCUS28327</name>
    <name evidence="3" type="ORF">PYM288_LOCUS32492</name>
    <name evidence="4" type="ORF">RFH988_LOCUS34138</name>
    <name evidence="5" type="ORF">SEV965_LOCUS34624</name>
</gene>
<accession>A0A819N4K5</accession>
<sequence length="133" mass="15302">MILWTNARPTGETSFKLLWFFFFFFFLFQLEINDGSARNAETQCLLSGGRLGEIKTEVNTNRMYYGLLRDHDLTRILQHKLILASSTGVDNEDSASDDQSSTSKNRKKLKKDFFNQRQSKASLKVDPNTPQLT</sequence>
<dbReference type="Proteomes" id="UP000663854">
    <property type="component" value="Unassembled WGS sequence"/>
</dbReference>
<dbReference type="EMBL" id="CAJOBE010008777">
    <property type="protein sequence ID" value="CAF4069418.1"/>
    <property type="molecule type" value="Genomic_DNA"/>
</dbReference>
<feature type="signal peptide" evidence="2">
    <location>
        <begin position="1"/>
        <end position="37"/>
    </location>
</feature>
<protein>
    <submittedName>
        <fullName evidence="7">Uncharacterized protein</fullName>
    </submittedName>
</protein>
<dbReference type="EMBL" id="CAJNOO010004598">
    <property type="protein sequence ID" value="CAF1386872.1"/>
    <property type="molecule type" value="Genomic_DNA"/>
</dbReference>
<evidence type="ECO:0000313" key="9">
    <source>
        <dbReference type="Proteomes" id="UP000663823"/>
    </source>
</evidence>
<evidence type="ECO:0000313" key="4">
    <source>
        <dbReference type="EMBL" id="CAF1386872.1"/>
    </source>
</evidence>